<dbReference type="PANTHER" id="PTHR30136">
    <property type="entry name" value="HELIX-TURN-HELIX TRANSCRIPTIONAL REGULATOR, ICLR FAMILY"/>
    <property type="match status" value="1"/>
</dbReference>
<dbReference type="KEGG" id="xcv:XCV0387"/>
<keyword evidence="3" id="KW-0804">Transcription</keyword>
<protein>
    <submittedName>
        <fullName evidence="7">Transcriptional regulator, IclR family</fullName>
    </submittedName>
</protein>
<dbReference type="Gene3D" id="1.10.10.10">
    <property type="entry name" value="Winged helix-like DNA-binding domain superfamily/Winged helix DNA-binding domain"/>
    <property type="match status" value="1"/>
</dbReference>
<dbReference type="GO" id="GO:0003700">
    <property type="term" value="F:DNA-binding transcription factor activity"/>
    <property type="evidence" value="ECO:0007669"/>
    <property type="project" value="TreeGrafter"/>
</dbReference>
<dbReference type="InterPro" id="IPR012794">
    <property type="entry name" value="PcaR_PcaU"/>
</dbReference>
<feature type="region of interest" description="Disordered" evidence="4">
    <location>
        <begin position="1"/>
        <end position="27"/>
    </location>
</feature>
<evidence type="ECO:0000313" key="8">
    <source>
        <dbReference type="Proteomes" id="UP000007069"/>
    </source>
</evidence>
<dbReference type="PROSITE" id="PS51078">
    <property type="entry name" value="ICLR_ED"/>
    <property type="match status" value="1"/>
</dbReference>
<dbReference type="Pfam" id="PF09339">
    <property type="entry name" value="HTH_IclR"/>
    <property type="match status" value="1"/>
</dbReference>
<proteinExistence type="predicted"/>
<dbReference type="SMART" id="SM00346">
    <property type="entry name" value="HTH_ICLR"/>
    <property type="match status" value="1"/>
</dbReference>
<dbReference type="eggNOG" id="COG1414">
    <property type="taxonomic scope" value="Bacteria"/>
</dbReference>
<dbReference type="InterPro" id="IPR036388">
    <property type="entry name" value="WH-like_DNA-bd_sf"/>
</dbReference>
<accession>Q3BYP5</accession>
<dbReference type="SUPFAM" id="SSF46785">
    <property type="entry name" value="Winged helix' DNA-binding domain"/>
    <property type="match status" value="1"/>
</dbReference>
<organism evidence="8">
    <name type="scientific">Xanthomonas euvesicatoria pv. vesicatoria (strain 85-10)</name>
    <name type="common">Xanthomonas campestris pv. vesicatoria</name>
    <dbReference type="NCBI Taxonomy" id="316273"/>
    <lineage>
        <taxon>Bacteria</taxon>
        <taxon>Pseudomonadati</taxon>
        <taxon>Pseudomonadota</taxon>
        <taxon>Gammaproteobacteria</taxon>
        <taxon>Lysobacterales</taxon>
        <taxon>Lysobacteraceae</taxon>
        <taxon>Xanthomonas</taxon>
    </lineage>
</organism>
<dbReference type="NCBIfam" id="TIGR02431">
    <property type="entry name" value="pcaR_pcaU"/>
    <property type="match status" value="1"/>
</dbReference>
<dbReference type="STRING" id="456327.BJD11_20930"/>
<dbReference type="FunFam" id="3.30.450.40:FF:000039">
    <property type="entry name" value="IclR family transcriptional regulator"/>
    <property type="match status" value="1"/>
</dbReference>
<evidence type="ECO:0000259" key="5">
    <source>
        <dbReference type="PROSITE" id="PS51077"/>
    </source>
</evidence>
<dbReference type="InterPro" id="IPR050707">
    <property type="entry name" value="HTH_MetabolicPath_Reg"/>
</dbReference>
<gene>
    <name evidence="7" type="primary">pcaR</name>
    <name evidence="7" type="ordered locus">XCV0387</name>
</gene>
<reference evidence="7 8" key="1">
    <citation type="journal article" date="2005" name="J. Bacteriol.">
        <title>Insights into genome plasticity and pathogenicity of the plant pathogenic Bacterium Xanthomonas campestris pv. vesicatoria revealed by the complete genome sequence.</title>
        <authorList>
            <person name="Thieme F."/>
            <person name="Koebnik R."/>
            <person name="Bekel T."/>
            <person name="Berger C."/>
            <person name="Boch J."/>
            <person name="Buettner D."/>
            <person name="Caldana C."/>
            <person name="Gaigalat L."/>
            <person name="Goesmann A."/>
            <person name="Kay S."/>
            <person name="Kirchner O."/>
            <person name="Lanz C."/>
            <person name="Linke B."/>
            <person name="McHardy A.C."/>
            <person name="Meyer F."/>
            <person name="Mittenhuber G."/>
            <person name="Nies D.H."/>
            <person name="Niesbach-Kloesgen U."/>
            <person name="Patschkowski T."/>
            <person name="Rueckert C."/>
            <person name="Rupp O."/>
            <person name="Schneicker S."/>
            <person name="Schuster S.C."/>
            <person name="Vorhoelter F.J."/>
            <person name="Weber E."/>
            <person name="Puehler A."/>
            <person name="Bonas U."/>
            <person name="Bartels D."/>
            <person name="Kaiser O."/>
        </authorList>
    </citation>
    <scope>NUCLEOTIDE SEQUENCE [LARGE SCALE GENOMIC DNA]</scope>
    <source>
        <strain evidence="7 8">85-10</strain>
    </source>
</reference>
<dbReference type="Pfam" id="PF01614">
    <property type="entry name" value="IclR_C"/>
    <property type="match status" value="1"/>
</dbReference>
<dbReference type="Gene3D" id="3.30.450.40">
    <property type="match status" value="1"/>
</dbReference>
<dbReference type="GO" id="GO:0045893">
    <property type="term" value="P:positive regulation of DNA-templated transcription"/>
    <property type="evidence" value="ECO:0007669"/>
    <property type="project" value="InterPro"/>
</dbReference>
<dbReference type="GO" id="GO:0003677">
    <property type="term" value="F:DNA binding"/>
    <property type="evidence" value="ECO:0007669"/>
    <property type="project" value="UniProtKB-KW"/>
</dbReference>
<dbReference type="InterPro" id="IPR036390">
    <property type="entry name" value="WH_DNA-bd_sf"/>
</dbReference>
<evidence type="ECO:0000313" key="7">
    <source>
        <dbReference type="EMBL" id="CAJ22018.1"/>
    </source>
</evidence>
<evidence type="ECO:0000259" key="6">
    <source>
        <dbReference type="PROSITE" id="PS51078"/>
    </source>
</evidence>
<dbReference type="EMBL" id="AM039952">
    <property type="protein sequence ID" value="CAJ22018.1"/>
    <property type="molecule type" value="Genomic_DNA"/>
</dbReference>
<dbReference type="FunFam" id="1.10.10.10:FF:000317">
    <property type="entry name" value="IclR family transcriptional regulator"/>
    <property type="match status" value="1"/>
</dbReference>
<name>Q3BYP5_XANE5</name>
<evidence type="ECO:0000256" key="1">
    <source>
        <dbReference type="ARBA" id="ARBA00023015"/>
    </source>
</evidence>
<dbReference type="Proteomes" id="UP000007069">
    <property type="component" value="Chromosome"/>
</dbReference>
<evidence type="ECO:0000256" key="4">
    <source>
        <dbReference type="SAM" id="MobiDB-lite"/>
    </source>
</evidence>
<keyword evidence="1" id="KW-0805">Transcription regulation</keyword>
<dbReference type="InterPro" id="IPR005471">
    <property type="entry name" value="Tscrpt_reg_IclR_N"/>
</dbReference>
<feature type="domain" description="IclR-ED" evidence="6">
    <location>
        <begin position="119"/>
        <end position="302"/>
    </location>
</feature>
<dbReference type="GO" id="GO:0045892">
    <property type="term" value="P:negative regulation of DNA-templated transcription"/>
    <property type="evidence" value="ECO:0007669"/>
    <property type="project" value="TreeGrafter"/>
</dbReference>
<evidence type="ECO:0000256" key="2">
    <source>
        <dbReference type="ARBA" id="ARBA00023125"/>
    </source>
</evidence>
<evidence type="ECO:0000256" key="3">
    <source>
        <dbReference type="ARBA" id="ARBA00023163"/>
    </source>
</evidence>
<dbReference type="PANTHER" id="PTHR30136:SF34">
    <property type="entry name" value="TRANSCRIPTIONAL REGULATOR"/>
    <property type="match status" value="1"/>
</dbReference>
<keyword evidence="2" id="KW-0238">DNA-binding</keyword>
<dbReference type="AlphaFoldDB" id="Q3BYP5"/>
<feature type="domain" description="HTH iclR-type" evidence="5">
    <location>
        <begin position="58"/>
        <end position="118"/>
    </location>
</feature>
<dbReference type="GO" id="GO:0046278">
    <property type="term" value="P:3,4-dihydroxybenzoate metabolic process"/>
    <property type="evidence" value="ECO:0007669"/>
    <property type="project" value="InterPro"/>
</dbReference>
<dbReference type="InterPro" id="IPR014757">
    <property type="entry name" value="Tscrpt_reg_IclR_C"/>
</dbReference>
<dbReference type="SUPFAM" id="SSF55781">
    <property type="entry name" value="GAF domain-like"/>
    <property type="match status" value="1"/>
</dbReference>
<dbReference type="HOGENOM" id="CLU_062618_0_1_6"/>
<sequence length="302" mass="32424">MARALTMHGPVRCRTPMPEPASSRRKRPATVVAAGSDRGLPHELMQQIAAAQGDPDFMTSLGRGLVVLSVFAQHAREVTMSQISLETGISRAAVRRVLHTLAKLGYVGEQGRGYVLLPRVLGIGGAYAASSSMTAAAQPVLDGLRDQLHESCSLGVLDGDDLLYVARSETVRIMSIGLRPGTRLPAYCTSMGRVLLAALPGDTLQAYLERTTLRPRTDRTVTQASALLEVLARTRREGMCLTDQELEIGLRSIAVPVRNLRGEVIAALNIGAQAGRVSLQTMQTQLLEPLKQAAQRLGTLLS</sequence>
<dbReference type="PROSITE" id="PS51077">
    <property type="entry name" value="HTH_ICLR"/>
    <property type="match status" value="1"/>
</dbReference>
<dbReference type="InterPro" id="IPR029016">
    <property type="entry name" value="GAF-like_dom_sf"/>
</dbReference>